<reference evidence="1 2" key="1">
    <citation type="journal article" date="2015" name="Genome Announc.">
        <title>Genome Sequences of Two Bacillus cereus Group Bacteriophages, Eyuki and AvesoBmore.</title>
        <authorList>
            <person name="Erill I."/>
            <person name="Caruso S.M."/>
        </authorList>
    </citation>
    <scope>NUCLEOTIDE SEQUENCE [LARGE SCALE GENOMIC DNA]</scope>
</reference>
<evidence type="ECO:0000313" key="1">
    <source>
        <dbReference type="EMBL" id="ALA13252.1"/>
    </source>
</evidence>
<protein>
    <submittedName>
        <fullName evidence="1">HTH binding domain protein</fullName>
    </submittedName>
</protein>
<gene>
    <name evidence="1" type="ORF">AVESOBMORE_266</name>
</gene>
<dbReference type="RefSeq" id="YP_009206621.1">
    <property type="nucleotide sequence ID" value="NC_028887.1"/>
</dbReference>
<dbReference type="KEGG" id="vg:26632851"/>
<accession>A0A0K2D0Q4</accession>
<dbReference type="GeneID" id="26632851"/>
<name>A0A0K2D0Q4_9CAUD</name>
<proteinExistence type="predicted"/>
<sequence>MVRWYQLKERRCFAMANTHKYVGDTITTEMKSQKISYRKVEAKTDKVYSYKINSISKGGECTLTTLFKILDALDLEITINKKK</sequence>
<dbReference type="Proteomes" id="UP000204647">
    <property type="component" value="Segment"/>
</dbReference>
<evidence type="ECO:0000313" key="2">
    <source>
        <dbReference type="Proteomes" id="UP000204647"/>
    </source>
</evidence>
<dbReference type="EMBL" id="KT307976">
    <property type="protein sequence ID" value="ALA13252.1"/>
    <property type="molecule type" value="Genomic_DNA"/>
</dbReference>
<organism evidence="1 2">
    <name type="scientific">Bacillus phage AvesoBmore</name>
    <dbReference type="NCBI Taxonomy" id="1698451"/>
    <lineage>
        <taxon>Viruses</taxon>
        <taxon>Duplodnaviria</taxon>
        <taxon>Heunggongvirae</taxon>
        <taxon>Uroviricota</taxon>
        <taxon>Caudoviricetes</taxon>
        <taxon>Herelleviridae</taxon>
        <taxon>Bastillevirinae</taxon>
        <taxon>Bequatrovirus</taxon>
        <taxon>Bequatrovirus avesobmore</taxon>
    </lineage>
</organism>
<keyword evidence="2" id="KW-1185">Reference proteome</keyword>